<dbReference type="SMART" id="SM00859">
    <property type="entry name" value="Semialdhyde_dh"/>
    <property type="match status" value="1"/>
</dbReference>
<dbReference type="Proteomes" id="UP001646157">
    <property type="component" value="Unassembled WGS sequence"/>
</dbReference>
<dbReference type="CDD" id="cd17895">
    <property type="entry name" value="AGPR_1_N"/>
    <property type="match status" value="1"/>
</dbReference>
<dbReference type="InterPro" id="IPR000706">
    <property type="entry name" value="AGPR_type-1"/>
</dbReference>
<feature type="active site" evidence="5 6">
    <location>
        <position position="148"/>
    </location>
</feature>
<evidence type="ECO:0000313" key="9">
    <source>
        <dbReference type="Proteomes" id="UP001646157"/>
    </source>
</evidence>
<keyword evidence="2 5" id="KW-0028">Amino-acid biosynthesis</keyword>
<comment type="caution">
    <text evidence="8">The sequence shown here is derived from an EMBL/GenBank/DDBJ whole genome shotgun (WGS) entry which is preliminary data.</text>
</comment>
<comment type="catalytic activity">
    <reaction evidence="5">
        <text>N-acetyl-L-glutamate 5-semialdehyde + phosphate + NADP(+) = N-acetyl-L-glutamyl 5-phosphate + NADPH + H(+)</text>
        <dbReference type="Rhea" id="RHEA:21588"/>
        <dbReference type="ChEBI" id="CHEBI:15378"/>
        <dbReference type="ChEBI" id="CHEBI:29123"/>
        <dbReference type="ChEBI" id="CHEBI:43474"/>
        <dbReference type="ChEBI" id="CHEBI:57783"/>
        <dbReference type="ChEBI" id="CHEBI:57936"/>
        <dbReference type="ChEBI" id="CHEBI:58349"/>
        <dbReference type="EC" id="1.2.1.38"/>
    </reaction>
</comment>
<dbReference type="HAMAP" id="MF_00150">
    <property type="entry name" value="ArgC_type1"/>
    <property type="match status" value="1"/>
</dbReference>
<comment type="similarity">
    <text evidence="5">Belongs to the NAGSA dehydrogenase family. Type 1 subfamily.</text>
</comment>
<reference evidence="8 9" key="1">
    <citation type="submission" date="2021-01" db="EMBL/GenBank/DDBJ databases">
        <title>Genomic Encyclopedia of Type Strains, Phase IV (KMG-IV): sequencing the most valuable type-strain genomes for metagenomic binning, comparative biology and taxonomic classification.</title>
        <authorList>
            <person name="Goeker M."/>
        </authorList>
    </citation>
    <scope>NUCLEOTIDE SEQUENCE [LARGE SCALE GENOMIC DNA]</scope>
    <source>
        <strain evidence="8 9">DSM 24834</strain>
    </source>
</reference>
<keyword evidence="1 5" id="KW-0055">Arginine biosynthesis</keyword>
<evidence type="ECO:0000256" key="6">
    <source>
        <dbReference type="PROSITE-ProRule" id="PRU10010"/>
    </source>
</evidence>
<dbReference type="SUPFAM" id="SSF55347">
    <property type="entry name" value="Glyceraldehyde-3-phosphate dehydrogenase-like, C-terminal domain"/>
    <property type="match status" value="1"/>
</dbReference>
<comment type="pathway">
    <text evidence="5">Amino-acid biosynthesis; L-arginine biosynthesis; N(2)-acetyl-L-ornithine from L-glutamate: step 3/4.</text>
</comment>
<dbReference type="InterPro" id="IPR000534">
    <property type="entry name" value="Semialdehyde_DH_NAD-bd"/>
</dbReference>
<evidence type="ECO:0000256" key="2">
    <source>
        <dbReference type="ARBA" id="ARBA00022605"/>
    </source>
</evidence>
<dbReference type="PANTHER" id="PTHR32338:SF10">
    <property type="entry name" value="N-ACETYL-GAMMA-GLUTAMYL-PHOSPHATE REDUCTASE, CHLOROPLASTIC-RELATED"/>
    <property type="match status" value="1"/>
</dbReference>
<dbReference type="RefSeq" id="WP_205168211.1">
    <property type="nucleotide sequence ID" value="NZ_JAFBDZ010000001.1"/>
</dbReference>
<gene>
    <name evidence="5" type="primary">argC</name>
    <name evidence="8" type="ORF">JOC86_000550</name>
</gene>
<evidence type="ECO:0000256" key="4">
    <source>
        <dbReference type="ARBA" id="ARBA00023002"/>
    </source>
</evidence>
<dbReference type="InterPro" id="IPR050085">
    <property type="entry name" value="AGPR"/>
</dbReference>
<dbReference type="NCBIfam" id="TIGR01850">
    <property type="entry name" value="argC"/>
    <property type="match status" value="1"/>
</dbReference>
<dbReference type="InterPro" id="IPR036291">
    <property type="entry name" value="NAD(P)-bd_dom_sf"/>
</dbReference>
<dbReference type="Gene3D" id="3.40.50.720">
    <property type="entry name" value="NAD(P)-binding Rossmann-like Domain"/>
    <property type="match status" value="1"/>
</dbReference>
<dbReference type="InterPro" id="IPR058924">
    <property type="entry name" value="AGPR_dimerisation_dom"/>
</dbReference>
<comment type="subcellular location">
    <subcellularLocation>
        <location evidence="5">Cytoplasm</location>
    </subcellularLocation>
</comment>
<keyword evidence="4 5" id="KW-0560">Oxidoreductase</keyword>
<evidence type="ECO:0000256" key="3">
    <source>
        <dbReference type="ARBA" id="ARBA00022857"/>
    </source>
</evidence>
<evidence type="ECO:0000256" key="1">
    <source>
        <dbReference type="ARBA" id="ARBA00022571"/>
    </source>
</evidence>
<dbReference type="EMBL" id="JAFBDZ010000001">
    <property type="protein sequence ID" value="MBM7584013.1"/>
    <property type="molecule type" value="Genomic_DNA"/>
</dbReference>
<dbReference type="PROSITE" id="PS01224">
    <property type="entry name" value="ARGC"/>
    <property type="match status" value="1"/>
</dbReference>
<keyword evidence="3 5" id="KW-0521">NADP</keyword>
<dbReference type="GO" id="GO:0003942">
    <property type="term" value="F:N-acetyl-gamma-glutamyl-phosphate reductase activity"/>
    <property type="evidence" value="ECO:0007669"/>
    <property type="project" value="UniProtKB-EC"/>
</dbReference>
<dbReference type="CDD" id="cd23934">
    <property type="entry name" value="AGPR_1_C"/>
    <property type="match status" value="1"/>
</dbReference>
<accession>A0ABS2N826</accession>
<feature type="domain" description="Semialdehyde dehydrogenase NAD-binding" evidence="7">
    <location>
        <begin position="2"/>
        <end position="140"/>
    </location>
</feature>
<dbReference type="Pfam" id="PF22698">
    <property type="entry name" value="Semialdhyde_dhC_1"/>
    <property type="match status" value="1"/>
</dbReference>
<evidence type="ECO:0000313" key="8">
    <source>
        <dbReference type="EMBL" id="MBM7584013.1"/>
    </source>
</evidence>
<comment type="function">
    <text evidence="5">Catalyzes the NADPH-dependent reduction of N-acetyl-5-glutamyl phosphate to yield N-acetyl-L-glutamate 5-semialdehyde.</text>
</comment>
<dbReference type="InterPro" id="IPR023013">
    <property type="entry name" value="AGPR_AS"/>
</dbReference>
<organism evidence="8 9">
    <name type="scientific">Rossellomorea pakistanensis</name>
    <dbReference type="NCBI Taxonomy" id="992288"/>
    <lineage>
        <taxon>Bacteria</taxon>
        <taxon>Bacillati</taxon>
        <taxon>Bacillota</taxon>
        <taxon>Bacilli</taxon>
        <taxon>Bacillales</taxon>
        <taxon>Bacillaceae</taxon>
        <taxon>Rossellomorea</taxon>
    </lineage>
</organism>
<proteinExistence type="inferred from homology"/>
<sequence length="344" mass="37770">MKVAIIGATGYSGIELIRLLQNHPYVEIEMIISGSHDGSRISEVYPHLEEIIDDKLVALDIEQLEKVDLVFFATPSGVSKNTLPLLMDRGIKCIDLSGDFRLKSPGAYEDWYGLEAAEQKYLDQAIYGLSEIYSKKISTATYIANPGCYPTAVLLGLIPALKSGIIDPGSIVIDGKSGVSGAGRKASLGTHYAEINENVKAYKLGRHQHIPEIEQTLGDVYGEKVNITFSTHLIPMSRGIMCTMYADFQQDVTTDEIIHLYKEYYQNSPFVRVRKSGIWPATKEVAGSNYCDLGFLADHRTGKLSIVSVIDNVVKGAAGQAIQNMNLMNGWKATTGLLMTPVYP</sequence>
<dbReference type="SUPFAM" id="SSF51735">
    <property type="entry name" value="NAD(P)-binding Rossmann-fold domains"/>
    <property type="match status" value="1"/>
</dbReference>
<dbReference type="EC" id="1.2.1.38" evidence="5"/>
<evidence type="ECO:0000259" key="7">
    <source>
        <dbReference type="SMART" id="SM00859"/>
    </source>
</evidence>
<evidence type="ECO:0000256" key="5">
    <source>
        <dbReference type="HAMAP-Rule" id="MF_00150"/>
    </source>
</evidence>
<dbReference type="PANTHER" id="PTHR32338">
    <property type="entry name" value="N-ACETYL-GAMMA-GLUTAMYL-PHOSPHATE REDUCTASE, CHLOROPLASTIC-RELATED-RELATED"/>
    <property type="match status" value="1"/>
</dbReference>
<dbReference type="Pfam" id="PF01118">
    <property type="entry name" value="Semialdhyde_dh"/>
    <property type="match status" value="1"/>
</dbReference>
<keyword evidence="9" id="KW-1185">Reference proteome</keyword>
<dbReference type="Gene3D" id="3.30.360.10">
    <property type="entry name" value="Dihydrodipicolinate Reductase, domain 2"/>
    <property type="match status" value="1"/>
</dbReference>
<name>A0ABS2N826_9BACI</name>
<keyword evidence="5" id="KW-0963">Cytoplasm</keyword>
<protein>
    <recommendedName>
        <fullName evidence="5">N-acetyl-gamma-glutamyl-phosphate reductase</fullName>
        <shortName evidence="5">AGPR</shortName>
        <ecNumber evidence="5">1.2.1.38</ecNumber>
    </recommendedName>
    <alternativeName>
        <fullName evidence="5">N-acetyl-glutamate semialdehyde dehydrogenase</fullName>
        <shortName evidence="5">NAGSA dehydrogenase</shortName>
    </alternativeName>
</protein>